<gene>
    <name evidence="7" type="ORF">CLODIP_2_CD03072</name>
</gene>
<evidence type="ECO:0000313" key="7">
    <source>
        <dbReference type="EMBL" id="CAB3378119.1"/>
    </source>
</evidence>
<evidence type="ECO:0000256" key="3">
    <source>
        <dbReference type="PROSITE-ProRule" id="PRU00090"/>
    </source>
</evidence>
<proteinExistence type="predicted"/>
<dbReference type="InterPro" id="IPR036790">
    <property type="entry name" value="Frizzled_dom_sf"/>
</dbReference>
<dbReference type="PANTHER" id="PTHR11309">
    <property type="entry name" value="FRIZZLED"/>
    <property type="match status" value="1"/>
</dbReference>
<evidence type="ECO:0000313" key="8">
    <source>
        <dbReference type="Proteomes" id="UP000494165"/>
    </source>
</evidence>
<dbReference type="Pfam" id="PF01390">
    <property type="entry name" value="SEA"/>
    <property type="match status" value="1"/>
</dbReference>
<reference evidence="7 8" key="1">
    <citation type="submission" date="2020-04" db="EMBL/GenBank/DDBJ databases">
        <authorList>
            <person name="Alioto T."/>
            <person name="Alioto T."/>
            <person name="Gomez Garrido J."/>
        </authorList>
    </citation>
    <scope>NUCLEOTIDE SEQUENCE [LARGE SCALE GENOMIC DNA]</scope>
</reference>
<sequence>MDTSSKRKFSLDSKSSSSGHQYDLRFTRRKLNNNYKWCCCGLATFLTFMLLASLAVYWAYETMEDEEQTLLTFRANFRVTSGDAFEPSLVDTNSTVYRKKTRGYKELINLLVRRSEHRVGFVGTEILALDGVDEKGMAVHFRLHYDRDQANVTSEQLRTLFHKLVNRTQSVRSEHFNRLVIDPESIFIGEPGMNDEDEIPRSFMSDQSVQIVVSTTTTEPPPTCTMSKLSYCNHENITVYPNVFGHRNQEQVTDDLVRFREIVDSECHPLGAFNFVCKLLQPPCEDPFNVTLPLTCLSECESFMENCKERLSEDLQQRIDCEQEEIFDRDC</sequence>
<evidence type="ECO:0000256" key="2">
    <source>
        <dbReference type="ARBA" id="ARBA00023157"/>
    </source>
</evidence>
<dbReference type="PROSITE" id="PS50038">
    <property type="entry name" value="FZ"/>
    <property type="match status" value="1"/>
</dbReference>
<keyword evidence="4" id="KW-1133">Transmembrane helix</keyword>
<dbReference type="EMBL" id="CADEPI010000158">
    <property type="protein sequence ID" value="CAB3378119.1"/>
    <property type="molecule type" value="Genomic_DNA"/>
</dbReference>
<evidence type="ECO:0000256" key="4">
    <source>
        <dbReference type="SAM" id="Phobius"/>
    </source>
</evidence>
<organism evidence="7 8">
    <name type="scientific">Cloeon dipterum</name>
    <dbReference type="NCBI Taxonomy" id="197152"/>
    <lineage>
        <taxon>Eukaryota</taxon>
        <taxon>Metazoa</taxon>
        <taxon>Ecdysozoa</taxon>
        <taxon>Arthropoda</taxon>
        <taxon>Hexapoda</taxon>
        <taxon>Insecta</taxon>
        <taxon>Pterygota</taxon>
        <taxon>Palaeoptera</taxon>
        <taxon>Ephemeroptera</taxon>
        <taxon>Pisciforma</taxon>
        <taxon>Baetidae</taxon>
        <taxon>Cloeon</taxon>
    </lineage>
</organism>
<dbReference type="GO" id="GO:0035567">
    <property type="term" value="P:non-canonical Wnt signaling pathway"/>
    <property type="evidence" value="ECO:0007669"/>
    <property type="project" value="TreeGrafter"/>
</dbReference>
<keyword evidence="4" id="KW-0812">Transmembrane</keyword>
<dbReference type="InterPro" id="IPR036364">
    <property type="entry name" value="SEA_dom_sf"/>
</dbReference>
<dbReference type="Gene3D" id="3.30.70.960">
    <property type="entry name" value="SEA domain"/>
    <property type="match status" value="1"/>
</dbReference>
<dbReference type="GO" id="GO:0017147">
    <property type="term" value="F:Wnt-protein binding"/>
    <property type="evidence" value="ECO:0007669"/>
    <property type="project" value="TreeGrafter"/>
</dbReference>
<dbReference type="Pfam" id="PF01392">
    <property type="entry name" value="Fz"/>
    <property type="match status" value="1"/>
</dbReference>
<evidence type="ECO:0000259" key="6">
    <source>
        <dbReference type="PROSITE" id="PS50038"/>
    </source>
</evidence>
<dbReference type="PANTHER" id="PTHR11309:SF126">
    <property type="entry name" value="FRIZZLED-2"/>
    <property type="match status" value="1"/>
</dbReference>
<name>A0A8S1DCE2_9INSE</name>
<feature type="domain" description="FZ" evidence="6">
    <location>
        <begin position="222"/>
        <end position="331"/>
    </location>
</feature>
<keyword evidence="8" id="KW-1185">Reference proteome</keyword>
<dbReference type="GO" id="GO:0005886">
    <property type="term" value="C:plasma membrane"/>
    <property type="evidence" value="ECO:0007669"/>
    <property type="project" value="TreeGrafter"/>
</dbReference>
<dbReference type="InterPro" id="IPR015526">
    <property type="entry name" value="Frizzled/SFRP"/>
</dbReference>
<evidence type="ECO:0000256" key="1">
    <source>
        <dbReference type="ARBA" id="ARBA00022473"/>
    </source>
</evidence>
<dbReference type="InterPro" id="IPR020067">
    <property type="entry name" value="Frizzled_dom"/>
</dbReference>
<dbReference type="OrthoDB" id="5985572at2759"/>
<feature type="domain" description="SEA" evidence="5">
    <location>
        <begin position="69"/>
        <end position="193"/>
    </location>
</feature>
<dbReference type="Gene3D" id="1.10.2000.10">
    <property type="entry name" value="Frizzled cysteine-rich domain"/>
    <property type="match status" value="1"/>
</dbReference>
<protein>
    <recommendedName>
        <fullName evidence="9">FZ domain-containing protein</fullName>
    </recommendedName>
</protein>
<comment type="caution">
    <text evidence="3">Lacks conserved residue(s) required for the propagation of feature annotation.</text>
</comment>
<accession>A0A8S1DCE2</accession>
<keyword evidence="1" id="KW-0217">Developmental protein</keyword>
<dbReference type="CDD" id="cd07066">
    <property type="entry name" value="CRD_FZ"/>
    <property type="match status" value="1"/>
</dbReference>
<dbReference type="AlphaFoldDB" id="A0A8S1DCE2"/>
<dbReference type="SUPFAM" id="SSF63501">
    <property type="entry name" value="Frizzled cysteine-rich domain"/>
    <property type="match status" value="1"/>
</dbReference>
<keyword evidence="4" id="KW-0472">Membrane</keyword>
<keyword evidence="2" id="KW-1015">Disulfide bond</keyword>
<dbReference type="SUPFAM" id="SSF82671">
    <property type="entry name" value="SEA domain"/>
    <property type="match status" value="1"/>
</dbReference>
<evidence type="ECO:0000259" key="5">
    <source>
        <dbReference type="PROSITE" id="PS50024"/>
    </source>
</evidence>
<dbReference type="GO" id="GO:0060070">
    <property type="term" value="P:canonical Wnt signaling pathway"/>
    <property type="evidence" value="ECO:0007669"/>
    <property type="project" value="TreeGrafter"/>
</dbReference>
<dbReference type="GO" id="GO:0042813">
    <property type="term" value="F:Wnt receptor activity"/>
    <property type="evidence" value="ECO:0007669"/>
    <property type="project" value="TreeGrafter"/>
</dbReference>
<comment type="caution">
    <text evidence="7">The sequence shown here is derived from an EMBL/GenBank/DDBJ whole genome shotgun (WGS) entry which is preliminary data.</text>
</comment>
<feature type="transmembrane region" description="Helical" evidence="4">
    <location>
        <begin position="35"/>
        <end position="60"/>
    </location>
</feature>
<dbReference type="InterPro" id="IPR000082">
    <property type="entry name" value="SEA_dom"/>
</dbReference>
<dbReference type="PROSITE" id="PS50024">
    <property type="entry name" value="SEA"/>
    <property type="match status" value="1"/>
</dbReference>
<dbReference type="Proteomes" id="UP000494165">
    <property type="component" value="Unassembled WGS sequence"/>
</dbReference>
<evidence type="ECO:0008006" key="9">
    <source>
        <dbReference type="Google" id="ProtNLM"/>
    </source>
</evidence>